<name>A0ABW8ELV7_STRT5</name>
<evidence type="ECO:0000313" key="3">
    <source>
        <dbReference type="Proteomes" id="UP001617351"/>
    </source>
</evidence>
<dbReference type="NCBIfam" id="NF047619">
    <property type="entry name" value="NADase_discoid"/>
    <property type="match status" value="1"/>
</dbReference>
<dbReference type="RefSeq" id="WP_402382429.1">
    <property type="nucleotide sequence ID" value="NZ_JBIUYY010000008.1"/>
</dbReference>
<protein>
    <submittedName>
        <fullName evidence="2">NADase-type glycan-binding domain-containing protein</fullName>
    </submittedName>
</protein>
<feature type="compositionally biased region" description="Low complexity" evidence="1">
    <location>
        <begin position="36"/>
        <end position="61"/>
    </location>
</feature>
<dbReference type="SUPFAM" id="SSF49785">
    <property type="entry name" value="Galactose-binding domain-like"/>
    <property type="match status" value="1"/>
</dbReference>
<evidence type="ECO:0000313" key="2">
    <source>
        <dbReference type="EMBL" id="MFJ2823196.1"/>
    </source>
</evidence>
<dbReference type="EMBL" id="JBIUYY010000008">
    <property type="protein sequence ID" value="MFJ2823196.1"/>
    <property type="molecule type" value="Genomic_DNA"/>
</dbReference>
<feature type="region of interest" description="Disordered" evidence="1">
    <location>
        <begin position="1"/>
        <end position="21"/>
    </location>
</feature>
<organism evidence="2 3">
    <name type="scientific">Streptomyces toxytricini</name>
    <name type="common">Actinomyces toxytricini</name>
    <dbReference type="NCBI Taxonomy" id="67369"/>
    <lineage>
        <taxon>Bacteria</taxon>
        <taxon>Bacillati</taxon>
        <taxon>Actinomycetota</taxon>
        <taxon>Actinomycetes</taxon>
        <taxon>Kitasatosporales</taxon>
        <taxon>Streptomycetaceae</taxon>
        <taxon>Streptomyces</taxon>
    </lineage>
</organism>
<gene>
    <name evidence="2" type="ORF">ACIO7M_19080</name>
</gene>
<feature type="compositionally biased region" description="Gly residues" evidence="1">
    <location>
        <begin position="178"/>
        <end position="187"/>
    </location>
</feature>
<keyword evidence="3" id="KW-1185">Reference proteome</keyword>
<accession>A0ABW8ELV7</accession>
<sequence length="555" mass="55792">MPETGTSPCPECAAPTRTSGQSFCDSCGAFLRWDAAGTPRGRRAPGTAPLGAAADPAEAETMPLPAVPQTADGPARLIPSDRAADRDPDAQAASATSAGGAPGRTSSPAPERVPSAGAASDTSGGGAPGRAGSPASAREPGGGAATDTSGSGAPDRTSSPAPERRPGAGAATHQSGSGAPGRAGGPAGDRQPKPRTGAEGEPEDARGPARGVHGQSDPTPEPARAPEGAPGPRRDPDTAADGGGARPEGDDPSGRTADAEPSPAPAPVRPGAEASADAARALLVPVPAAEAVPEPRDAPGTVLPGVPEAARPRVRAPQPAGPVPQGPPCPACGTPNPPLRTFCRACASRLAGAQHSDVEGPFAGQRPRLDRGRRRWAARVLVVTGLALLLVGGVIGGPPAVRAVQDHFAKRVAVRPTGWSASHSGPGHGPELVFDGYSNTWWGTGYAGDSNGQYLQADFAQPVDLLAVLVTPGTSKRPGQAADQARPQEVDLVVTDSAGRTKTVHKTLDDGGVQRVEVRRRDAVSVRIVLRSAYGAGADRQVAVAEVEFFGRSRT</sequence>
<feature type="compositionally biased region" description="Low complexity" evidence="1">
    <location>
        <begin position="167"/>
        <end position="177"/>
    </location>
</feature>
<reference evidence="2 3" key="1">
    <citation type="submission" date="2024-10" db="EMBL/GenBank/DDBJ databases">
        <title>The Natural Products Discovery Center: Release of the First 8490 Sequenced Strains for Exploring Actinobacteria Biosynthetic Diversity.</title>
        <authorList>
            <person name="Kalkreuter E."/>
            <person name="Kautsar S.A."/>
            <person name="Yang D."/>
            <person name="Bader C.D."/>
            <person name="Teijaro C.N."/>
            <person name="Fluegel L."/>
            <person name="Davis C.M."/>
            <person name="Simpson J.R."/>
            <person name="Lauterbach L."/>
            <person name="Steele A.D."/>
            <person name="Gui C."/>
            <person name="Meng S."/>
            <person name="Li G."/>
            <person name="Viehrig K."/>
            <person name="Ye F."/>
            <person name="Su P."/>
            <person name="Kiefer A.F."/>
            <person name="Nichols A."/>
            <person name="Cepeda A.J."/>
            <person name="Yan W."/>
            <person name="Fan B."/>
            <person name="Jiang Y."/>
            <person name="Adhikari A."/>
            <person name="Zheng C.-J."/>
            <person name="Schuster L."/>
            <person name="Cowan T.M."/>
            <person name="Smanski M.J."/>
            <person name="Chevrette M.G."/>
            <person name="De Carvalho L.P.S."/>
            <person name="Shen B."/>
        </authorList>
    </citation>
    <scope>NUCLEOTIDE SEQUENCE [LARGE SCALE GENOMIC DNA]</scope>
    <source>
        <strain evidence="2 3">NPDC087220</strain>
    </source>
</reference>
<dbReference type="InterPro" id="IPR057561">
    <property type="entry name" value="NADase_transloc"/>
</dbReference>
<feature type="compositionally biased region" description="Low complexity" evidence="1">
    <location>
        <begin position="90"/>
        <end position="122"/>
    </location>
</feature>
<comment type="caution">
    <text evidence="2">The sequence shown here is derived from an EMBL/GenBank/DDBJ whole genome shotgun (WGS) entry which is preliminary data.</text>
</comment>
<dbReference type="Proteomes" id="UP001617351">
    <property type="component" value="Unassembled WGS sequence"/>
</dbReference>
<feature type="region of interest" description="Disordered" evidence="1">
    <location>
        <begin position="36"/>
        <end position="276"/>
    </location>
</feature>
<feature type="compositionally biased region" description="Basic and acidic residues" evidence="1">
    <location>
        <begin position="190"/>
        <end position="207"/>
    </location>
</feature>
<proteinExistence type="predicted"/>
<evidence type="ECO:0000256" key="1">
    <source>
        <dbReference type="SAM" id="MobiDB-lite"/>
    </source>
</evidence>
<dbReference type="Gene3D" id="2.60.120.260">
    <property type="entry name" value="Galactose-binding domain-like"/>
    <property type="match status" value="1"/>
</dbReference>
<dbReference type="InterPro" id="IPR008979">
    <property type="entry name" value="Galactose-bd-like_sf"/>
</dbReference>